<feature type="chain" id="PRO_5046832807" description="Alternate signal-mediated exported protein, RER_14450 family" evidence="1">
    <location>
        <begin position="20"/>
        <end position="196"/>
    </location>
</feature>
<protein>
    <recommendedName>
        <fullName evidence="4">Alternate signal-mediated exported protein, RER_14450 family</fullName>
    </recommendedName>
</protein>
<evidence type="ECO:0000313" key="3">
    <source>
        <dbReference type="Proteomes" id="UP001596455"/>
    </source>
</evidence>
<dbReference type="RefSeq" id="WP_382394999.1">
    <property type="nucleotide sequence ID" value="NZ_JBHTCQ010000002.1"/>
</dbReference>
<evidence type="ECO:0000256" key="1">
    <source>
        <dbReference type="SAM" id="SignalP"/>
    </source>
</evidence>
<proteinExistence type="predicted"/>
<accession>A0ABW2Q940</accession>
<keyword evidence="3" id="KW-1185">Reference proteome</keyword>
<evidence type="ECO:0008006" key="4">
    <source>
        <dbReference type="Google" id="ProtNLM"/>
    </source>
</evidence>
<feature type="signal peptide" evidence="1">
    <location>
        <begin position="1"/>
        <end position="19"/>
    </location>
</feature>
<name>A0ABW2Q940_9MICO</name>
<keyword evidence="1" id="KW-0732">Signal</keyword>
<reference evidence="3" key="1">
    <citation type="journal article" date="2019" name="Int. J. Syst. Evol. Microbiol.">
        <title>The Global Catalogue of Microorganisms (GCM) 10K type strain sequencing project: providing services to taxonomists for standard genome sequencing and annotation.</title>
        <authorList>
            <consortium name="The Broad Institute Genomics Platform"/>
            <consortium name="The Broad Institute Genome Sequencing Center for Infectious Disease"/>
            <person name="Wu L."/>
            <person name="Ma J."/>
        </authorList>
    </citation>
    <scope>NUCLEOTIDE SEQUENCE [LARGE SCALE GENOMIC DNA]</scope>
    <source>
        <strain evidence="3">JCM 1490</strain>
    </source>
</reference>
<dbReference type="EMBL" id="JBHTCQ010000002">
    <property type="protein sequence ID" value="MFC7406025.1"/>
    <property type="molecule type" value="Genomic_DNA"/>
</dbReference>
<sequence>MRGALHYLTALGLVAATWAASELGPDSWQQQGPIAVEGDAGERLVGRNLDAAAVPEGTAVRTADTLQVDGIEVSELQADGVFVIVPVAAATVVGPGTLGHADLLVDGVRYSSLNNRLDYSSPWATPLAVGIHRYGEVVFDVPRHVVDGDGDVRIEIAAHTGLDTTLDSVLVFDMSLDGVRHEDRVQLSDPLERVVK</sequence>
<organism evidence="2 3">
    <name type="scientific">Georgenia alba</name>
    <dbReference type="NCBI Taxonomy" id="2233858"/>
    <lineage>
        <taxon>Bacteria</taxon>
        <taxon>Bacillati</taxon>
        <taxon>Actinomycetota</taxon>
        <taxon>Actinomycetes</taxon>
        <taxon>Micrococcales</taxon>
        <taxon>Bogoriellaceae</taxon>
        <taxon>Georgenia</taxon>
    </lineage>
</organism>
<dbReference type="Proteomes" id="UP001596455">
    <property type="component" value="Unassembled WGS sequence"/>
</dbReference>
<evidence type="ECO:0000313" key="2">
    <source>
        <dbReference type="EMBL" id="MFC7406025.1"/>
    </source>
</evidence>
<gene>
    <name evidence="2" type="ORF">ACFQQL_12960</name>
</gene>
<comment type="caution">
    <text evidence="2">The sequence shown here is derived from an EMBL/GenBank/DDBJ whole genome shotgun (WGS) entry which is preliminary data.</text>
</comment>